<evidence type="ECO:0008006" key="13">
    <source>
        <dbReference type="Google" id="ProtNLM"/>
    </source>
</evidence>
<feature type="compositionally biased region" description="Acidic residues" evidence="8">
    <location>
        <begin position="49"/>
        <end position="68"/>
    </location>
</feature>
<evidence type="ECO:0000256" key="2">
    <source>
        <dbReference type="ARBA" id="ARBA00010913"/>
    </source>
</evidence>
<sequence length="607" mass="67780">MGTEKVDEEEQVTEFGGEEWRKKDATKSPLGDEEGDRVEQAEMAKDAEEVGDDEEEMIDDDHDDDDPLWDAPRLAKKLSEKLAKEPIKIRVHDVQIRGNVKTKDSVLEAQLDEVKRAGTMQELLQESVKANARLRGLGVFEKCTITIDAGPEELPGTANVIVEVEESKRPFSGDVGIFSKPETKTWTLDGTVKWRNLLGYGETIDATGCYGWDTTSELSAGINYPRFHGLQSSLVSRATILTQDWQKYSSYRERLKGFSVGLINDDSHDLSYNLTWRELEDPTRQASHAIRRQLGHHLLSSVKYTYKVDERDSAMRPTQGFAFTSSSQLAGLGPDDKLLRFARQEFELRYAVPLGFMNAALNFGAAGGIIMPWGPNFLSKATPISDRYFMGGHSSLLGNLKGPSALLGFRTRGVGPNAARLVPQPTAQAEAGAEERPPMVDTLGGDFAVSSFVDLSMDLPVRILREWGVHAHAFACAGNLVPLTGEDRPKFSFKGFLDTFRVSYGAGLVFPTKLFRLEVNYCYILRKQEQDRAKRGIQEEGEVYDLITAFLMKIRKRKFCGGFLQDQQALPDFSLFSTIKSLNLKTPSRNRNYGAHLDYFGSVTTEK</sequence>
<dbReference type="AlphaFoldDB" id="A0A176VE19"/>
<evidence type="ECO:0000313" key="11">
    <source>
        <dbReference type="EMBL" id="OAE19178.1"/>
    </source>
</evidence>
<dbReference type="GO" id="GO:0005741">
    <property type="term" value="C:mitochondrial outer membrane"/>
    <property type="evidence" value="ECO:0007669"/>
    <property type="project" value="UniProtKB-SubCell"/>
</dbReference>
<feature type="compositionally biased region" description="Basic and acidic residues" evidence="8">
    <location>
        <begin position="37"/>
        <end position="48"/>
    </location>
</feature>
<feature type="compositionally biased region" description="Acidic residues" evidence="8">
    <location>
        <begin position="1"/>
        <end position="12"/>
    </location>
</feature>
<dbReference type="PANTHER" id="PTHR12815">
    <property type="entry name" value="SORTING AND ASSEMBLY MACHINERY SAMM50 PROTEIN FAMILY MEMBER"/>
    <property type="match status" value="1"/>
</dbReference>
<dbReference type="Pfam" id="PF01103">
    <property type="entry name" value="Omp85"/>
    <property type="match status" value="1"/>
</dbReference>
<dbReference type="InterPro" id="IPR039910">
    <property type="entry name" value="D15-like"/>
</dbReference>
<evidence type="ECO:0000259" key="9">
    <source>
        <dbReference type="Pfam" id="PF01103"/>
    </source>
</evidence>
<keyword evidence="5" id="KW-0934">Plastid</keyword>
<dbReference type="InterPro" id="IPR010827">
    <property type="entry name" value="BamA/TamA_POTRA"/>
</dbReference>
<dbReference type="Pfam" id="PF07244">
    <property type="entry name" value="POTRA"/>
    <property type="match status" value="1"/>
</dbReference>
<evidence type="ECO:0000313" key="12">
    <source>
        <dbReference type="Proteomes" id="UP000077202"/>
    </source>
</evidence>
<protein>
    <recommendedName>
        <fullName evidence="13">POTRA domain-containing protein</fullName>
    </recommendedName>
</protein>
<name>A0A176VE19_MARPO</name>
<keyword evidence="6" id="KW-0472">Membrane</keyword>
<evidence type="ECO:0000256" key="8">
    <source>
        <dbReference type="SAM" id="MobiDB-lite"/>
    </source>
</evidence>
<evidence type="ECO:0000256" key="7">
    <source>
        <dbReference type="ARBA" id="ARBA00024013"/>
    </source>
</evidence>
<comment type="caution">
    <text evidence="11">The sequence shown here is derived from an EMBL/GenBank/DDBJ whole genome shotgun (WGS) entry which is preliminary data.</text>
</comment>
<dbReference type="InterPro" id="IPR000184">
    <property type="entry name" value="Bac_surfAg_D15"/>
</dbReference>
<keyword evidence="12" id="KW-1185">Reference proteome</keyword>
<gene>
    <name evidence="11" type="ORF">AXG93_4182s1260</name>
</gene>
<keyword evidence="5" id="KW-1002">Plastid outer membrane</keyword>
<dbReference type="PANTHER" id="PTHR12815:SF18">
    <property type="entry name" value="SORTING AND ASSEMBLY MACHINERY COMPONENT 50 HOMOLOG"/>
    <property type="match status" value="1"/>
</dbReference>
<evidence type="ECO:0000256" key="3">
    <source>
        <dbReference type="ARBA" id="ARBA00022452"/>
    </source>
</evidence>
<dbReference type="EMBL" id="LVLJ01003917">
    <property type="protein sequence ID" value="OAE19178.1"/>
    <property type="molecule type" value="Genomic_DNA"/>
</dbReference>
<reference evidence="11" key="1">
    <citation type="submission" date="2016-03" db="EMBL/GenBank/DDBJ databases">
        <title>Mechanisms controlling the formation of the plant cell surface in tip-growing cells are functionally conserved among land plants.</title>
        <authorList>
            <person name="Honkanen S."/>
            <person name="Jones V.A."/>
            <person name="Morieri G."/>
            <person name="Champion C."/>
            <person name="Hetherington A.J."/>
            <person name="Kelly S."/>
            <person name="Saint-Marcoux D."/>
            <person name="Proust H."/>
            <person name="Prescott H."/>
            <person name="Dolan L."/>
        </authorList>
    </citation>
    <scope>NUCLEOTIDE SEQUENCE [LARGE SCALE GENOMIC DNA]</scope>
    <source>
        <tissue evidence="11">Whole gametophyte</tissue>
    </source>
</reference>
<keyword evidence="3" id="KW-1134">Transmembrane beta strand</keyword>
<accession>A0A176VE19</accession>
<dbReference type="Proteomes" id="UP000077202">
    <property type="component" value="Unassembled WGS sequence"/>
</dbReference>
<keyword evidence="4" id="KW-0812">Transmembrane</keyword>
<feature type="domain" description="POTRA" evidence="10">
    <location>
        <begin position="90"/>
        <end position="166"/>
    </location>
</feature>
<feature type="region of interest" description="Disordered" evidence="8">
    <location>
        <begin position="1"/>
        <end position="69"/>
    </location>
</feature>
<dbReference type="Gene3D" id="2.40.160.50">
    <property type="entry name" value="membrane protein fhac: a member of the omp85/tpsb transporter family"/>
    <property type="match status" value="1"/>
</dbReference>
<dbReference type="Gene3D" id="3.10.20.310">
    <property type="entry name" value="membrane protein fhac"/>
    <property type="match status" value="1"/>
</dbReference>
<evidence type="ECO:0000256" key="4">
    <source>
        <dbReference type="ARBA" id="ARBA00022692"/>
    </source>
</evidence>
<evidence type="ECO:0000256" key="6">
    <source>
        <dbReference type="ARBA" id="ARBA00023136"/>
    </source>
</evidence>
<dbReference type="GO" id="GO:0009707">
    <property type="term" value="C:chloroplast outer membrane"/>
    <property type="evidence" value="ECO:0007669"/>
    <property type="project" value="UniProtKB-SubCell"/>
</dbReference>
<feature type="domain" description="Bacterial surface antigen (D15)" evidence="9">
    <location>
        <begin position="196"/>
        <end position="538"/>
    </location>
</feature>
<evidence type="ECO:0000259" key="10">
    <source>
        <dbReference type="Pfam" id="PF07244"/>
    </source>
</evidence>
<organism evidence="11 12">
    <name type="scientific">Marchantia polymorpha subsp. ruderalis</name>
    <dbReference type="NCBI Taxonomy" id="1480154"/>
    <lineage>
        <taxon>Eukaryota</taxon>
        <taxon>Viridiplantae</taxon>
        <taxon>Streptophyta</taxon>
        <taxon>Embryophyta</taxon>
        <taxon>Marchantiophyta</taxon>
        <taxon>Marchantiopsida</taxon>
        <taxon>Marchantiidae</taxon>
        <taxon>Marchantiales</taxon>
        <taxon>Marchantiaceae</taxon>
        <taxon>Marchantia</taxon>
    </lineage>
</organism>
<comment type="subcellular location">
    <subcellularLocation>
        <location evidence="1">Mitochondrion outer membrane</location>
        <topology evidence="1">Multi-pass membrane protein</topology>
    </subcellularLocation>
    <subcellularLocation>
        <location evidence="7">Plastid</location>
        <location evidence="7">Chloroplast outer membrane</location>
    </subcellularLocation>
</comment>
<dbReference type="FunFam" id="3.10.20.310:FF:000016">
    <property type="entry name" value="Outer membrane OMP85 family protein"/>
    <property type="match status" value="1"/>
</dbReference>
<evidence type="ECO:0000256" key="5">
    <source>
        <dbReference type="ARBA" id="ARBA00022805"/>
    </source>
</evidence>
<proteinExistence type="inferred from homology"/>
<evidence type="ECO:0000256" key="1">
    <source>
        <dbReference type="ARBA" id="ARBA00004374"/>
    </source>
</evidence>
<comment type="similarity">
    <text evidence="2">Belongs to the SAM50/omp85 family.</text>
</comment>